<proteinExistence type="inferred from homology"/>
<comment type="caution">
    <text evidence="4">The sequence shown here is derived from an EMBL/GenBank/DDBJ whole genome shotgun (WGS) entry which is preliminary data.</text>
</comment>
<keyword evidence="5" id="KW-1185">Reference proteome</keyword>
<dbReference type="Pfam" id="PF00043">
    <property type="entry name" value="GST_C"/>
    <property type="match status" value="1"/>
</dbReference>
<organism evidence="4 5">
    <name type="scientific">Chelatococcus sambhunathii</name>
    <dbReference type="NCBI Taxonomy" id="363953"/>
    <lineage>
        <taxon>Bacteria</taxon>
        <taxon>Pseudomonadati</taxon>
        <taxon>Pseudomonadota</taxon>
        <taxon>Alphaproteobacteria</taxon>
        <taxon>Hyphomicrobiales</taxon>
        <taxon>Chelatococcaceae</taxon>
        <taxon>Chelatococcus</taxon>
    </lineage>
</organism>
<accession>A0ABU1DL59</accession>
<feature type="domain" description="GST N-terminal" evidence="2">
    <location>
        <begin position="2"/>
        <end position="83"/>
    </location>
</feature>
<dbReference type="Proteomes" id="UP001181622">
    <property type="component" value="Unassembled WGS sequence"/>
</dbReference>
<dbReference type="PROSITE" id="PS50404">
    <property type="entry name" value="GST_NTER"/>
    <property type="match status" value="1"/>
</dbReference>
<comment type="similarity">
    <text evidence="1">Belongs to the GST superfamily.</text>
</comment>
<evidence type="ECO:0000313" key="5">
    <source>
        <dbReference type="Proteomes" id="UP001181622"/>
    </source>
</evidence>
<evidence type="ECO:0000313" key="4">
    <source>
        <dbReference type="EMBL" id="MDR4308850.1"/>
    </source>
</evidence>
<dbReference type="InterPro" id="IPR040079">
    <property type="entry name" value="Glutathione_S-Trfase"/>
</dbReference>
<feature type="domain" description="GST C-terminal" evidence="3">
    <location>
        <begin position="86"/>
        <end position="209"/>
    </location>
</feature>
<dbReference type="InterPro" id="IPR036249">
    <property type="entry name" value="Thioredoxin-like_sf"/>
</dbReference>
<dbReference type="SFLD" id="SFLDG00358">
    <property type="entry name" value="Main_(cytGST)"/>
    <property type="match status" value="1"/>
</dbReference>
<dbReference type="PANTHER" id="PTHR44051:SF2">
    <property type="entry name" value="HYPOTHETICAL GLUTATHIONE S-TRANSFERASE LIKE PROTEIN"/>
    <property type="match status" value="1"/>
</dbReference>
<dbReference type="InterPro" id="IPR036282">
    <property type="entry name" value="Glutathione-S-Trfase_C_sf"/>
</dbReference>
<evidence type="ECO:0000256" key="1">
    <source>
        <dbReference type="RuleBase" id="RU003494"/>
    </source>
</evidence>
<name>A0ABU1DL59_9HYPH</name>
<dbReference type="InterPro" id="IPR010987">
    <property type="entry name" value="Glutathione-S-Trfase_C-like"/>
</dbReference>
<sequence length="209" mass="24340">MPEYRLHCFGESGNSYKVALPLQLAGVDWEPVFVDFFNGAHRAEAFRELNDMSEAPVLEHRGLKLTQSGVILDYLTETLGRYGGETPEERREIWRWILFDNHKFTSYMATRRFFLAFMKTGETPVTEFLRSRMKAAFAVLEAHLKDRNFVVGDRPTIADFSLSSYLHYGDELAWSFDPYPAISAWVERIRALPGWKHPYELMQRGYRDA</sequence>
<dbReference type="SFLD" id="SFLDS00019">
    <property type="entry name" value="Glutathione_Transferase_(cytos"/>
    <property type="match status" value="1"/>
</dbReference>
<dbReference type="Gene3D" id="1.20.1050.10">
    <property type="match status" value="1"/>
</dbReference>
<dbReference type="SUPFAM" id="SSF47616">
    <property type="entry name" value="GST C-terminal domain-like"/>
    <property type="match status" value="1"/>
</dbReference>
<dbReference type="SUPFAM" id="SSF52833">
    <property type="entry name" value="Thioredoxin-like"/>
    <property type="match status" value="1"/>
</dbReference>
<dbReference type="Gene3D" id="3.40.30.10">
    <property type="entry name" value="Glutaredoxin"/>
    <property type="match status" value="1"/>
</dbReference>
<evidence type="ECO:0000259" key="2">
    <source>
        <dbReference type="PROSITE" id="PS50404"/>
    </source>
</evidence>
<dbReference type="PROSITE" id="PS50405">
    <property type="entry name" value="GST_CTER"/>
    <property type="match status" value="1"/>
</dbReference>
<dbReference type="PANTHER" id="PTHR44051">
    <property type="entry name" value="GLUTATHIONE S-TRANSFERASE-RELATED"/>
    <property type="match status" value="1"/>
</dbReference>
<reference evidence="4" key="1">
    <citation type="submission" date="2020-10" db="EMBL/GenBank/DDBJ databases">
        <authorList>
            <person name="Abbas A."/>
            <person name="Razzaq R."/>
            <person name="Waqas M."/>
            <person name="Abbas N."/>
            <person name="Nielsen T.K."/>
            <person name="Hansen L.H."/>
            <person name="Hussain S."/>
            <person name="Shahid M."/>
        </authorList>
    </citation>
    <scope>NUCLEOTIDE SEQUENCE</scope>
    <source>
        <strain evidence="4">S14</strain>
    </source>
</reference>
<gene>
    <name evidence="4" type="ORF">IHQ68_19690</name>
</gene>
<dbReference type="InterPro" id="IPR004045">
    <property type="entry name" value="Glutathione_S-Trfase_N"/>
</dbReference>
<dbReference type="EMBL" id="JADBEO010000081">
    <property type="protein sequence ID" value="MDR4308850.1"/>
    <property type="molecule type" value="Genomic_DNA"/>
</dbReference>
<evidence type="ECO:0000259" key="3">
    <source>
        <dbReference type="PROSITE" id="PS50405"/>
    </source>
</evidence>
<protein>
    <submittedName>
        <fullName evidence="4">Glutathione S-transferase C-terminal domain-containing protein</fullName>
    </submittedName>
</protein>
<dbReference type="CDD" id="cd03056">
    <property type="entry name" value="GST_N_4"/>
    <property type="match status" value="1"/>
</dbReference>
<dbReference type="Pfam" id="PF02798">
    <property type="entry name" value="GST_N"/>
    <property type="match status" value="1"/>
</dbReference>
<dbReference type="InterPro" id="IPR004046">
    <property type="entry name" value="GST_C"/>
</dbReference>
<dbReference type="RefSeq" id="WP_309394938.1">
    <property type="nucleotide sequence ID" value="NZ_JADBEO010000081.1"/>
</dbReference>